<gene>
    <name evidence="1" type="ORF">EI982_09465</name>
</gene>
<dbReference type="Proteomes" id="UP000428325">
    <property type="component" value="Chromosome"/>
</dbReference>
<evidence type="ECO:0000313" key="1">
    <source>
        <dbReference type="EMBL" id="QGX95002.1"/>
    </source>
</evidence>
<dbReference type="KEGG" id="hra:EI982_09465"/>
<dbReference type="EMBL" id="CP034345">
    <property type="protein sequence ID" value="QGX95002.1"/>
    <property type="molecule type" value="Genomic_DNA"/>
</dbReference>
<keyword evidence="2" id="KW-1185">Reference proteome</keyword>
<reference evidence="1 2" key="1">
    <citation type="submission" date="2018-12" db="EMBL/GenBank/DDBJ databases">
        <title>Complete genome sequence of Haloplanus rallus MBLA0036.</title>
        <authorList>
            <person name="Nam Y.-d."/>
            <person name="Kang J."/>
            <person name="Chung W.-H."/>
            <person name="Park Y.S."/>
        </authorList>
    </citation>
    <scope>NUCLEOTIDE SEQUENCE [LARGE SCALE GENOMIC DNA]</scope>
    <source>
        <strain evidence="1 2">MBLA0036</strain>
    </source>
</reference>
<dbReference type="AlphaFoldDB" id="A0A6B9F6F8"/>
<accession>A0A6B9F6F8</accession>
<proteinExistence type="predicted"/>
<dbReference type="RefSeq" id="WP_157689458.1">
    <property type="nucleotide sequence ID" value="NZ_CP034345.1"/>
</dbReference>
<dbReference type="GeneID" id="43369764"/>
<dbReference type="OrthoDB" id="285437at2157"/>
<sequence length="172" mass="18471">MPKQLVVDGRAAGLGNKKTIRAGDLDQDDLKAGTEVTVWQKQVNDDQLLYHGYGPDRRSAASGFVYMDLVASGNGTATAGDDIRGDVVLAVTDSEGDRVLASVTFESLEELRDSANDERTERVIEAAMSAEGDLAGPGRNLEVRIEADDTSDGYEIDPDASTGKLYYGKVQR</sequence>
<evidence type="ECO:0000313" key="2">
    <source>
        <dbReference type="Proteomes" id="UP000428325"/>
    </source>
</evidence>
<protein>
    <submittedName>
        <fullName evidence="1">Uncharacterized protein</fullName>
    </submittedName>
</protein>
<organism evidence="1 2">
    <name type="scientific">Haloplanus rallus</name>
    <dbReference type="NCBI Taxonomy" id="1816183"/>
    <lineage>
        <taxon>Archaea</taxon>
        <taxon>Methanobacteriati</taxon>
        <taxon>Methanobacteriota</taxon>
        <taxon>Stenosarchaea group</taxon>
        <taxon>Halobacteria</taxon>
        <taxon>Halobacteriales</taxon>
        <taxon>Haloferacaceae</taxon>
        <taxon>Haloplanus</taxon>
    </lineage>
</organism>
<name>A0A6B9F6F8_9EURY</name>